<evidence type="ECO:0000313" key="4">
    <source>
        <dbReference type="Proteomes" id="UP000295741"/>
    </source>
</evidence>
<name>A0A4R6IUX1_9BACT</name>
<dbReference type="EMBL" id="SNWP01000012">
    <property type="protein sequence ID" value="TDO25665.1"/>
    <property type="molecule type" value="Genomic_DNA"/>
</dbReference>
<feature type="region of interest" description="Disordered" evidence="1">
    <location>
        <begin position="1"/>
        <end position="23"/>
    </location>
</feature>
<feature type="region of interest" description="Disordered" evidence="1">
    <location>
        <begin position="82"/>
        <end position="112"/>
    </location>
</feature>
<gene>
    <name evidence="3" type="ORF">BC659_2587</name>
</gene>
<keyword evidence="4" id="KW-1185">Reference proteome</keyword>
<protein>
    <submittedName>
        <fullName evidence="3">Uncharacterized protein DUF4157</fullName>
    </submittedName>
</protein>
<dbReference type="AlphaFoldDB" id="A0A4R6IUX1"/>
<sequence>MFSTKASKSAKAVEQETKPSAYSTAMKLPAVAPKFIQADAVQRMGVEDEEPLQGKFDPVQKAGIEEEEPLQGKFDTVQKAGVEEEEPLQGKFDTVQKAGVEEEEPMQGKFDPVQKAGIEEEEPLQGKFDTVQKAAEEEEPMQGKFENIVQREQNKTGLPDQLKSGVEKLSGVSLNDVKVHYNSSKPATLQAHAYAQGTEIHVAPGQEKHLPHEAWHTVQQKQGRVKPTIQMKQGIPVNDDVGLEAEADQMGAKALQTGGEMNV</sequence>
<dbReference type="InterPro" id="IPR025295">
    <property type="entry name" value="eCIS_core_dom"/>
</dbReference>
<proteinExistence type="predicted"/>
<evidence type="ECO:0000259" key="2">
    <source>
        <dbReference type="Pfam" id="PF13699"/>
    </source>
</evidence>
<feature type="domain" description="eCIS core" evidence="2">
    <location>
        <begin position="158"/>
        <end position="223"/>
    </location>
</feature>
<dbReference type="Pfam" id="PF13699">
    <property type="entry name" value="eCIS_core"/>
    <property type="match status" value="1"/>
</dbReference>
<reference evidence="3 4" key="1">
    <citation type="submission" date="2019-03" db="EMBL/GenBank/DDBJ databases">
        <title>Genomic Encyclopedia of Archaeal and Bacterial Type Strains, Phase II (KMG-II): from individual species to whole genera.</title>
        <authorList>
            <person name="Goeker M."/>
        </authorList>
    </citation>
    <scope>NUCLEOTIDE SEQUENCE [LARGE SCALE GENOMIC DNA]</scope>
    <source>
        <strain evidence="3 4">DSM 28323</strain>
    </source>
</reference>
<accession>A0A4R6IUX1</accession>
<evidence type="ECO:0000313" key="3">
    <source>
        <dbReference type="EMBL" id="TDO25665.1"/>
    </source>
</evidence>
<comment type="caution">
    <text evidence="3">The sequence shown here is derived from an EMBL/GenBank/DDBJ whole genome shotgun (WGS) entry which is preliminary data.</text>
</comment>
<organism evidence="3 4">
    <name type="scientific">Sediminibacterium goheungense</name>
    <dbReference type="NCBI Taxonomy" id="1086393"/>
    <lineage>
        <taxon>Bacteria</taxon>
        <taxon>Pseudomonadati</taxon>
        <taxon>Bacteroidota</taxon>
        <taxon>Chitinophagia</taxon>
        <taxon>Chitinophagales</taxon>
        <taxon>Chitinophagaceae</taxon>
        <taxon>Sediminibacterium</taxon>
    </lineage>
</organism>
<dbReference type="Proteomes" id="UP000295741">
    <property type="component" value="Unassembled WGS sequence"/>
</dbReference>
<dbReference type="RefSeq" id="WP_246027139.1">
    <property type="nucleotide sequence ID" value="NZ_SNWP01000012.1"/>
</dbReference>
<evidence type="ECO:0000256" key="1">
    <source>
        <dbReference type="SAM" id="MobiDB-lite"/>
    </source>
</evidence>